<dbReference type="GO" id="GO:0000287">
    <property type="term" value="F:magnesium ion binding"/>
    <property type="evidence" value="ECO:0007669"/>
    <property type="project" value="UniProtKB-UniRule"/>
</dbReference>
<gene>
    <name evidence="9" type="primary">thiE</name>
    <name evidence="13" type="ORF">G8759_19300</name>
</gene>
<organism evidence="13 14">
    <name type="scientific">Spirosoma aureum</name>
    <dbReference type="NCBI Taxonomy" id="2692134"/>
    <lineage>
        <taxon>Bacteria</taxon>
        <taxon>Pseudomonadati</taxon>
        <taxon>Bacteroidota</taxon>
        <taxon>Cytophagia</taxon>
        <taxon>Cytophagales</taxon>
        <taxon>Cytophagaceae</taxon>
        <taxon>Spirosoma</taxon>
    </lineage>
</organism>
<feature type="binding site" evidence="9">
    <location>
        <begin position="31"/>
        <end position="35"/>
    </location>
    <ligand>
        <name>4-amino-2-methyl-5-(diphosphooxymethyl)pyrimidine</name>
        <dbReference type="ChEBI" id="CHEBI:57841"/>
    </ligand>
</feature>
<evidence type="ECO:0000256" key="6">
    <source>
        <dbReference type="ARBA" id="ARBA00047334"/>
    </source>
</evidence>
<dbReference type="InterPro" id="IPR034291">
    <property type="entry name" value="TMP_synthase"/>
</dbReference>
<dbReference type="RefSeq" id="WP_167210998.1">
    <property type="nucleotide sequence ID" value="NZ_CP050063.1"/>
</dbReference>
<dbReference type="InterPro" id="IPR013785">
    <property type="entry name" value="Aldolase_TIM"/>
</dbReference>
<dbReference type="PANTHER" id="PTHR20857:SF15">
    <property type="entry name" value="THIAMINE-PHOSPHATE SYNTHASE"/>
    <property type="match status" value="1"/>
</dbReference>
<evidence type="ECO:0000256" key="8">
    <source>
        <dbReference type="ARBA" id="ARBA00047883"/>
    </source>
</evidence>
<dbReference type="EMBL" id="CP050063">
    <property type="protein sequence ID" value="QIP14603.1"/>
    <property type="molecule type" value="Genomic_DNA"/>
</dbReference>
<keyword evidence="14" id="KW-1185">Reference proteome</keyword>
<dbReference type="NCBIfam" id="NF000736">
    <property type="entry name" value="PRK00043.2-3"/>
    <property type="match status" value="1"/>
</dbReference>
<keyword evidence="4 9" id="KW-0460">Magnesium</keyword>
<feature type="binding site" evidence="9">
    <location>
        <position position="63"/>
    </location>
    <ligand>
        <name>4-amino-2-methyl-5-(diphosphooxymethyl)pyrimidine</name>
        <dbReference type="ChEBI" id="CHEBI:57841"/>
    </ligand>
</feature>
<keyword evidence="3 9" id="KW-0479">Metal-binding</keyword>
<keyword evidence="5 9" id="KW-0784">Thiamine biosynthesis</keyword>
<comment type="similarity">
    <text evidence="9 10">Belongs to the thiamine-phosphate synthase family.</text>
</comment>
<comment type="catalytic activity">
    <reaction evidence="7 9 10">
        <text>2-(2-carboxy-4-methylthiazol-5-yl)ethyl phosphate + 4-amino-2-methyl-5-(diphosphooxymethyl)pyrimidine + 2 H(+) = thiamine phosphate + CO2 + diphosphate</text>
        <dbReference type="Rhea" id="RHEA:47848"/>
        <dbReference type="ChEBI" id="CHEBI:15378"/>
        <dbReference type="ChEBI" id="CHEBI:16526"/>
        <dbReference type="ChEBI" id="CHEBI:33019"/>
        <dbReference type="ChEBI" id="CHEBI:37575"/>
        <dbReference type="ChEBI" id="CHEBI:57841"/>
        <dbReference type="ChEBI" id="CHEBI:62890"/>
        <dbReference type="EC" id="2.5.1.3"/>
    </reaction>
</comment>
<dbReference type="UniPathway" id="UPA00060">
    <property type="reaction ID" value="UER00141"/>
</dbReference>
<feature type="domain" description="Thiamine phosphate synthase/TenI" evidence="12">
    <location>
        <begin position="14"/>
        <end position="187"/>
    </location>
</feature>
<evidence type="ECO:0000256" key="1">
    <source>
        <dbReference type="ARBA" id="ARBA00005165"/>
    </source>
</evidence>
<protein>
    <recommendedName>
        <fullName evidence="9">Thiamine-phosphate synthase</fullName>
        <shortName evidence="9">TP synthase</shortName>
        <shortName evidence="9">TPS</shortName>
        <ecNumber evidence="9">2.5.1.3</ecNumber>
    </recommendedName>
    <alternativeName>
        <fullName evidence="9">Thiamine-phosphate pyrophosphorylase</fullName>
        <shortName evidence="9">TMP pyrophosphorylase</shortName>
        <shortName evidence="9">TMP-PPase</shortName>
    </alternativeName>
</protein>
<evidence type="ECO:0000256" key="11">
    <source>
        <dbReference type="RuleBase" id="RU004253"/>
    </source>
</evidence>
<dbReference type="NCBIfam" id="TIGR00693">
    <property type="entry name" value="thiE"/>
    <property type="match status" value="1"/>
</dbReference>
<comment type="catalytic activity">
    <reaction evidence="6 9 10">
        <text>4-methyl-5-(2-phosphooxyethyl)-thiazole + 4-amino-2-methyl-5-(diphosphooxymethyl)pyrimidine + H(+) = thiamine phosphate + diphosphate</text>
        <dbReference type="Rhea" id="RHEA:22328"/>
        <dbReference type="ChEBI" id="CHEBI:15378"/>
        <dbReference type="ChEBI" id="CHEBI:33019"/>
        <dbReference type="ChEBI" id="CHEBI:37575"/>
        <dbReference type="ChEBI" id="CHEBI:57841"/>
        <dbReference type="ChEBI" id="CHEBI:58296"/>
        <dbReference type="EC" id="2.5.1.3"/>
    </reaction>
</comment>
<evidence type="ECO:0000256" key="10">
    <source>
        <dbReference type="RuleBase" id="RU003826"/>
    </source>
</evidence>
<evidence type="ECO:0000256" key="2">
    <source>
        <dbReference type="ARBA" id="ARBA00022679"/>
    </source>
</evidence>
<evidence type="ECO:0000256" key="7">
    <source>
        <dbReference type="ARBA" id="ARBA00047851"/>
    </source>
</evidence>
<comment type="function">
    <text evidence="9">Condenses 4-methyl-5-(beta-hydroxyethyl)thiazole monophosphate (THZ-P) and 2-methyl-4-amino-5-hydroxymethyl pyrimidine pyrophosphate (HMP-PP) to form thiamine monophosphate (TMP).</text>
</comment>
<reference evidence="13 14" key="1">
    <citation type="submission" date="2020-03" db="EMBL/GenBank/DDBJ databases">
        <authorList>
            <person name="Kim M.K."/>
        </authorList>
    </citation>
    <scope>NUCLEOTIDE SEQUENCE [LARGE SCALE GENOMIC DNA]</scope>
    <source>
        <strain evidence="13 14">BT328</strain>
    </source>
</reference>
<accession>A0A6G9AQW4</accession>
<dbReference type="GO" id="GO:0009228">
    <property type="term" value="P:thiamine biosynthetic process"/>
    <property type="evidence" value="ECO:0007669"/>
    <property type="project" value="UniProtKB-KW"/>
</dbReference>
<comment type="pathway">
    <text evidence="1 9 11">Cofactor biosynthesis; thiamine diphosphate biosynthesis; thiamine phosphate from 4-amino-2-methyl-5-diphosphomethylpyrimidine and 4-methyl-5-(2-phosphoethyl)-thiazole: step 1/1.</text>
</comment>
<feature type="binding site" evidence="9">
    <location>
        <position position="131"/>
    </location>
    <ligand>
        <name>4-amino-2-methyl-5-(diphosphooxymethyl)pyrimidine</name>
        <dbReference type="ChEBI" id="CHEBI:57841"/>
    </ligand>
</feature>
<evidence type="ECO:0000259" key="12">
    <source>
        <dbReference type="Pfam" id="PF02581"/>
    </source>
</evidence>
<proteinExistence type="inferred from homology"/>
<dbReference type="AlphaFoldDB" id="A0A6G9AQW4"/>
<feature type="binding site" evidence="9">
    <location>
        <begin position="128"/>
        <end position="130"/>
    </location>
    <ligand>
        <name>2-[(2R,5Z)-2-carboxy-4-methylthiazol-5(2H)-ylidene]ethyl phosphate</name>
        <dbReference type="ChEBI" id="CHEBI:62899"/>
    </ligand>
</feature>
<dbReference type="CDD" id="cd00564">
    <property type="entry name" value="TMP_TenI"/>
    <property type="match status" value="1"/>
</dbReference>
<comment type="caution">
    <text evidence="9">Lacks conserved residue(s) required for the propagation of feature annotation.</text>
</comment>
<evidence type="ECO:0000256" key="4">
    <source>
        <dbReference type="ARBA" id="ARBA00022842"/>
    </source>
</evidence>
<dbReference type="Pfam" id="PF02581">
    <property type="entry name" value="TMP-TENI"/>
    <property type="match status" value="1"/>
</dbReference>
<dbReference type="InterPro" id="IPR022998">
    <property type="entry name" value="ThiamineP_synth_TenI"/>
</dbReference>
<dbReference type="GO" id="GO:0004789">
    <property type="term" value="F:thiamine-phosphate diphosphorylase activity"/>
    <property type="evidence" value="ECO:0007669"/>
    <property type="project" value="UniProtKB-UniRule"/>
</dbReference>
<dbReference type="Gene3D" id="3.20.20.70">
    <property type="entry name" value="Aldolase class I"/>
    <property type="match status" value="1"/>
</dbReference>
<evidence type="ECO:0000256" key="9">
    <source>
        <dbReference type="HAMAP-Rule" id="MF_00097"/>
    </source>
</evidence>
<evidence type="ECO:0000313" key="13">
    <source>
        <dbReference type="EMBL" id="QIP14603.1"/>
    </source>
</evidence>
<dbReference type="GO" id="GO:0009229">
    <property type="term" value="P:thiamine diphosphate biosynthetic process"/>
    <property type="evidence" value="ECO:0007669"/>
    <property type="project" value="UniProtKB-UniRule"/>
</dbReference>
<dbReference type="KEGG" id="spib:G8759_19300"/>
<dbReference type="PANTHER" id="PTHR20857">
    <property type="entry name" value="THIAMINE-PHOSPHATE PYROPHOSPHORYLASE"/>
    <property type="match status" value="1"/>
</dbReference>
<evidence type="ECO:0000313" key="14">
    <source>
        <dbReference type="Proteomes" id="UP000501802"/>
    </source>
</evidence>
<dbReference type="GO" id="GO:0005737">
    <property type="term" value="C:cytoplasm"/>
    <property type="evidence" value="ECO:0007669"/>
    <property type="project" value="TreeGrafter"/>
</dbReference>
<dbReference type="SUPFAM" id="SSF51391">
    <property type="entry name" value="Thiamin phosphate synthase"/>
    <property type="match status" value="1"/>
</dbReference>
<dbReference type="Proteomes" id="UP000501802">
    <property type="component" value="Chromosome"/>
</dbReference>
<dbReference type="InterPro" id="IPR036206">
    <property type="entry name" value="ThiamineP_synth_sf"/>
</dbReference>
<dbReference type="HAMAP" id="MF_00097">
    <property type="entry name" value="TMP_synthase"/>
    <property type="match status" value="1"/>
</dbReference>
<feature type="binding site" evidence="9">
    <location>
        <position position="64"/>
    </location>
    <ligand>
        <name>Mg(2+)</name>
        <dbReference type="ChEBI" id="CHEBI:18420"/>
    </ligand>
</feature>
<sequence length="221" mass="23358">MISLKISPLHYITTSPEQAELACSGGADWIQLRLKNQPYQAWKAVALETLAVCRQYNARLIINDNPELAGEIGADGVHLGADDMPVPKARALLGDGFIIGGTANTLETLLDLDQTGVDYVGLGPFRFTLTKEKLSPILGLAGYQQILSSLQQRGVSVPVVAIGGITSADVLTLLSVGFSGVAVSSAISQSADPAAETRLFIQTLANLTDRTIALTPDTGRR</sequence>
<comment type="catalytic activity">
    <reaction evidence="8 9 10">
        <text>2-[(2R,5Z)-2-carboxy-4-methylthiazol-5(2H)-ylidene]ethyl phosphate + 4-amino-2-methyl-5-(diphosphooxymethyl)pyrimidine + 2 H(+) = thiamine phosphate + CO2 + diphosphate</text>
        <dbReference type="Rhea" id="RHEA:47844"/>
        <dbReference type="ChEBI" id="CHEBI:15378"/>
        <dbReference type="ChEBI" id="CHEBI:16526"/>
        <dbReference type="ChEBI" id="CHEBI:33019"/>
        <dbReference type="ChEBI" id="CHEBI:37575"/>
        <dbReference type="ChEBI" id="CHEBI:57841"/>
        <dbReference type="ChEBI" id="CHEBI:62899"/>
        <dbReference type="EC" id="2.5.1.3"/>
    </reaction>
</comment>
<comment type="cofactor">
    <cofactor evidence="9">
        <name>Mg(2+)</name>
        <dbReference type="ChEBI" id="CHEBI:18420"/>
    </cofactor>
    <text evidence="9">Binds 1 Mg(2+) ion per subunit.</text>
</comment>
<feature type="binding site" evidence="9">
    <location>
        <position position="102"/>
    </location>
    <ligand>
        <name>4-amino-2-methyl-5-(diphosphooxymethyl)pyrimidine</name>
        <dbReference type="ChEBI" id="CHEBI:57841"/>
    </ligand>
</feature>
<evidence type="ECO:0000256" key="5">
    <source>
        <dbReference type="ARBA" id="ARBA00022977"/>
    </source>
</evidence>
<feature type="binding site" evidence="9">
    <location>
        <position position="83"/>
    </location>
    <ligand>
        <name>Mg(2+)</name>
        <dbReference type="ChEBI" id="CHEBI:18420"/>
    </ligand>
</feature>
<dbReference type="EC" id="2.5.1.3" evidence="9"/>
<evidence type="ECO:0000256" key="3">
    <source>
        <dbReference type="ARBA" id="ARBA00022723"/>
    </source>
</evidence>
<feature type="binding site" evidence="9">
    <location>
        <position position="164"/>
    </location>
    <ligand>
        <name>2-[(2R,5Z)-2-carboxy-4-methylthiazol-5(2H)-ylidene]ethyl phosphate</name>
        <dbReference type="ChEBI" id="CHEBI:62899"/>
    </ligand>
</feature>
<name>A0A6G9AQW4_9BACT</name>
<keyword evidence="2 9" id="KW-0808">Transferase</keyword>